<dbReference type="Proteomes" id="UP000053750">
    <property type="component" value="Unassembled WGS sequence"/>
</dbReference>
<evidence type="ECO:0000313" key="4">
    <source>
        <dbReference type="EMBL" id="EXX85324.1"/>
    </source>
</evidence>
<evidence type="ECO:0000259" key="3">
    <source>
        <dbReference type="PROSITE" id="PS50206"/>
    </source>
</evidence>
<name>A0A9W5RYK7_9BACL</name>
<dbReference type="AlphaFoldDB" id="A0A9W5RYK7"/>
<evidence type="ECO:0000313" key="5">
    <source>
        <dbReference type="Proteomes" id="UP000053750"/>
    </source>
</evidence>
<feature type="domain" description="Rhodanese" evidence="3">
    <location>
        <begin position="168"/>
        <end position="278"/>
    </location>
</feature>
<sequence>MKGTVTTEWLAARLGEAGFAVVDCRFALNDPAAGRQAYLAVHIPGAYYADLEQDLSGPKRPGGAGGRHPLPDAGKLAVALSRMGIGNETTVVAYDDQGGAMASRLCWLLRYTGHTGEAYILDGGFGEWSAEARPVTAEVPAQAEGVSYEVRIRPELAVDQADVRVLIGKPGAVLIDSREAFRYSGESEPIDPVAGHIPGAINRFWKYGLDESGHWKSAEAQLERFADLPKDAEIIVYCGSGVTACPNVFALEAAGFRNVKLYAGSWSDWVSNMENPVATGDEEEA</sequence>
<protein>
    <submittedName>
        <fullName evidence="4">3-mercaptopyruvate sulfurtransferase</fullName>
    </submittedName>
</protein>
<organism evidence="4 5">
    <name type="scientific">Paenibacillus darwinianus</name>
    <dbReference type="NCBI Taxonomy" id="1380763"/>
    <lineage>
        <taxon>Bacteria</taxon>
        <taxon>Bacillati</taxon>
        <taxon>Bacillota</taxon>
        <taxon>Bacilli</taxon>
        <taxon>Bacillales</taxon>
        <taxon>Paenibacillaceae</taxon>
        <taxon>Paenibacillus</taxon>
    </lineage>
</organism>
<dbReference type="SUPFAM" id="SSF52821">
    <property type="entry name" value="Rhodanese/Cell cycle control phosphatase"/>
    <property type="match status" value="2"/>
</dbReference>
<dbReference type="GO" id="GO:0004792">
    <property type="term" value="F:thiosulfate-cyanide sulfurtransferase activity"/>
    <property type="evidence" value="ECO:0007669"/>
    <property type="project" value="TreeGrafter"/>
</dbReference>
<dbReference type="OrthoDB" id="9770030at2"/>
<dbReference type="InterPro" id="IPR045078">
    <property type="entry name" value="TST/MPST-like"/>
</dbReference>
<dbReference type="InterPro" id="IPR001763">
    <property type="entry name" value="Rhodanese-like_dom"/>
</dbReference>
<dbReference type="InterPro" id="IPR036873">
    <property type="entry name" value="Rhodanese-like_dom_sf"/>
</dbReference>
<dbReference type="RefSeq" id="WP_036584267.1">
    <property type="nucleotide sequence ID" value="NZ_KK082169.1"/>
</dbReference>
<reference evidence="4 5" key="1">
    <citation type="submission" date="2014-02" db="EMBL/GenBank/DDBJ databases">
        <title>Genome sequence of Paenibacillus darwinianus reveals adaptive mechanisms for survival in Antarctic soils.</title>
        <authorList>
            <person name="Dsouza M."/>
            <person name="Taylor M.W."/>
            <person name="Turner S.J."/>
            <person name="Aislabie J."/>
        </authorList>
    </citation>
    <scope>NUCLEOTIDE SEQUENCE [LARGE SCALE GENOMIC DNA]</scope>
    <source>
        <strain evidence="4 5">CE1</strain>
    </source>
</reference>
<feature type="domain" description="Rhodanese" evidence="3">
    <location>
        <begin position="15"/>
        <end position="137"/>
    </location>
</feature>
<dbReference type="CDD" id="cd01448">
    <property type="entry name" value="TST_Repeat_1"/>
    <property type="match status" value="1"/>
</dbReference>
<dbReference type="Gene3D" id="3.40.250.10">
    <property type="entry name" value="Rhodanese-like domain"/>
    <property type="match status" value="2"/>
</dbReference>
<gene>
    <name evidence="4" type="ORF">BG53_08975</name>
</gene>
<dbReference type="PANTHER" id="PTHR11364">
    <property type="entry name" value="THIOSULFATE SULFERTANSFERASE"/>
    <property type="match status" value="1"/>
</dbReference>
<evidence type="ECO:0000256" key="2">
    <source>
        <dbReference type="ARBA" id="ARBA00022737"/>
    </source>
</evidence>
<keyword evidence="1" id="KW-0808">Transferase</keyword>
<proteinExistence type="predicted"/>
<dbReference type="SMART" id="SM00450">
    <property type="entry name" value="RHOD"/>
    <property type="match status" value="2"/>
</dbReference>
<dbReference type="Pfam" id="PF00581">
    <property type="entry name" value="Rhodanese"/>
    <property type="match status" value="2"/>
</dbReference>
<dbReference type="PANTHER" id="PTHR11364:SF27">
    <property type="entry name" value="SULFURTRANSFERASE"/>
    <property type="match status" value="1"/>
</dbReference>
<keyword evidence="2" id="KW-0677">Repeat</keyword>
<accession>A0A9W5RYK7</accession>
<evidence type="ECO:0000256" key="1">
    <source>
        <dbReference type="ARBA" id="ARBA00022679"/>
    </source>
</evidence>
<dbReference type="CDD" id="cd01449">
    <property type="entry name" value="TST_Repeat_2"/>
    <property type="match status" value="1"/>
</dbReference>
<keyword evidence="5" id="KW-1185">Reference proteome</keyword>
<dbReference type="PROSITE" id="PS50206">
    <property type="entry name" value="RHODANESE_3"/>
    <property type="match status" value="2"/>
</dbReference>
<dbReference type="EMBL" id="JFHU01000232">
    <property type="protein sequence ID" value="EXX85324.1"/>
    <property type="molecule type" value="Genomic_DNA"/>
</dbReference>
<comment type="caution">
    <text evidence="4">The sequence shown here is derived from an EMBL/GenBank/DDBJ whole genome shotgun (WGS) entry which is preliminary data.</text>
</comment>